<dbReference type="AlphaFoldDB" id="A0A6C0GJB6"/>
<dbReference type="PANTHER" id="PTHR30238:SF4">
    <property type="entry name" value="SLL1022 PROTEIN"/>
    <property type="match status" value="1"/>
</dbReference>
<organism evidence="7 8">
    <name type="scientific">Rhodocytophaga rosea</name>
    <dbReference type="NCBI Taxonomy" id="2704465"/>
    <lineage>
        <taxon>Bacteria</taxon>
        <taxon>Pseudomonadati</taxon>
        <taxon>Bacteroidota</taxon>
        <taxon>Cytophagia</taxon>
        <taxon>Cytophagales</taxon>
        <taxon>Rhodocytophagaceae</taxon>
        <taxon>Rhodocytophaga</taxon>
    </lineage>
</organism>
<evidence type="ECO:0000256" key="5">
    <source>
        <dbReference type="ARBA" id="ARBA00023136"/>
    </source>
</evidence>
<keyword evidence="5 6" id="KW-0472">Membrane</keyword>
<accession>A0A6C0GJB6</accession>
<feature type="transmembrane region" description="Helical" evidence="6">
    <location>
        <begin position="188"/>
        <end position="208"/>
    </location>
</feature>
<feature type="transmembrane region" description="Helical" evidence="6">
    <location>
        <begin position="129"/>
        <end position="149"/>
    </location>
</feature>
<gene>
    <name evidence="7" type="ORF">GXP67_15945</name>
</gene>
<comment type="similarity">
    <text evidence="2">Belongs to the TerC family.</text>
</comment>
<feature type="transmembrane region" description="Helical" evidence="6">
    <location>
        <begin position="12"/>
        <end position="36"/>
    </location>
</feature>
<feature type="transmembrane region" description="Helical" evidence="6">
    <location>
        <begin position="155"/>
        <end position="176"/>
    </location>
</feature>
<name>A0A6C0GJB6_9BACT</name>
<dbReference type="InterPro" id="IPR005496">
    <property type="entry name" value="Integral_membrane_TerC"/>
</dbReference>
<keyword evidence="4 6" id="KW-1133">Transmembrane helix</keyword>
<dbReference type="KEGG" id="rhoz:GXP67_15945"/>
<evidence type="ECO:0000256" key="2">
    <source>
        <dbReference type="ARBA" id="ARBA00007511"/>
    </source>
</evidence>
<dbReference type="Pfam" id="PF03741">
    <property type="entry name" value="TerC"/>
    <property type="match status" value="1"/>
</dbReference>
<keyword evidence="8" id="KW-1185">Reference proteome</keyword>
<dbReference type="Proteomes" id="UP000480178">
    <property type="component" value="Chromosome"/>
</dbReference>
<protein>
    <submittedName>
        <fullName evidence="7">TerC family protein</fullName>
    </submittedName>
</protein>
<evidence type="ECO:0000313" key="7">
    <source>
        <dbReference type="EMBL" id="QHT68027.1"/>
    </source>
</evidence>
<feature type="transmembrane region" description="Helical" evidence="6">
    <location>
        <begin position="214"/>
        <end position="232"/>
    </location>
</feature>
<keyword evidence="3 6" id="KW-0812">Transmembrane</keyword>
<reference evidence="7 8" key="1">
    <citation type="submission" date="2020-01" db="EMBL/GenBank/DDBJ databases">
        <authorList>
            <person name="Kim M.K."/>
        </authorList>
    </citation>
    <scope>NUCLEOTIDE SEQUENCE [LARGE SCALE GENOMIC DNA]</scope>
    <source>
        <strain evidence="7 8">172606-1</strain>
    </source>
</reference>
<evidence type="ECO:0000256" key="3">
    <source>
        <dbReference type="ARBA" id="ARBA00022692"/>
    </source>
</evidence>
<evidence type="ECO:0000256" key="4">
    <source>
        <dbReference type="ARBA" id="ARBA00022989"/>
    </source>
</evidence>
<dbReference type="PANTHER" id="PTHR30238">
    <property type="entry name" value="MEMBRANE BOUND PREDICTED REDOX MODULATOR"/>
    <property type="match status" value="1"/>
</dbReference>
<dbReference type="RefSeq" id="WP_162444048.1">
    <property type="nucleotide sequence ID" value="NZ_CP048222.1"/>
</dbReference>
<evidence type="ECO:0000256" key="1">
    <source>
        <dbReference type="ARBA" id="ARBA00004141"/>
    </source>
</evidence>
<feature type="transmembrane region" description="Helical" evidence="6">
    <location>
        <begin position="48"/>
        <end position="71"/>
    </location>
</feature>
<sequence>MELQELLTTEAIISLLTLTLLEIVLGIDNIIFISIVSDKLPKEQQKRARSIGILLALVVRVALLFGISWIVSLKEPLFYAFKMGFSGRDIILFLGGLFLLAKSTTEIHHKLEGATGESETPKVVSMRSAIIQIVLLDIVFSFDSILTAVGLVDSVYIMIIAVVIALGVMLAFAQAISNFVNKHPSIKMLALSFLIMIGLLLVAEAFHVHVPKGYVYFAMAFSLLVEMLNLRLDKKNNAVKLRSKYVAENEKPDIKEPKKEVIVK</sequence>
<feature type="transmembrane region" description="Helical" evidence="6">
    <location>
        <begin position="77"/>
        <end position="101"/>
    </location>
</feature>
<evidence type="ECO:0000256" key="6">
    <source>
        <dbReference type="SAM" id="Phobius"/>
    </source>
</evidence>
<evidence type="ECO:0000313" key="8">
    <source>
        <dbReference type="Proteomes" id="UP000480178"/>
    </source>
</evidence>
<proteinExistence type="inferred from homology"/>
<dbReference type="EMBL" id="CP048222">
    <property type="protein sequence ID" value="QHT68027.1"/>
    <property type="molecule type" value="Genomic_DNA"/>
</dbReference>
<dbReference type="GO" id="GO:0016020">
    <property type="term" value="C:membrane"/>
    <property type="evidence" value="ECO:0007669"/>
    <property type="project" value="UniProtKB-SubCell"/>
</dbReference>
<comment type="subcellular location">
    <subcellularLocation>
        <location evidence="1">Membrane</location>
        <topology evidence="1">Multi-pass membrane protein</topology>
    </subcellularLocation>
</comment>